<organism evidence="4 5">
    <name type="scientific">Orbilia ellipsospora</name>
    <dbReference type="NCBI Taxonomy" id="2528407"/>
    <lineage>
        <taxon>Eukaryota</taxon>
        <taxon>Fungi</taxon>
        <taxon>Dikarya</taxon>
        <taxon>Ascomycota</taxon>
        <taxon>Pezizomycotina</taxon>
        <taxon>Orbiliomycetes</taxon>
        <taxon>Orbiliales</taxon>
        <taxon>Orbiliaceae</taxon>
        <taxon>Orbilia</taxon>
    </lineage>
</organism>
<protein>
    <recommendedName>
        <fullName evidence="6">Ankyrin repeat protein</fullName>
    </recommendedName>
</protein>
<evidence type="ECO:0008006" key="6">
    <source>
        <dbReference type="Google" id="ProtNLM"/>
    </source>
</evidence>
<dbReference type="InterPro" id="IPR002110">
    <property type="entry name" value="Ankyrin_rpt"/>
</dbReference>
<sequence length="525" mass="56544">MADPISVIGIVASVVRTTASTIQNLYQLQQRFSGATNTQRNIIRECEILQIAVTQIQSWIEGIEANGQSNSSLQSLSHSLQGFLPSLQSLDNEVTRMLGRVGPGESLGFRASASFTWNEDVMRSHLADIRWHANALHFLLTATSLSAQTSPNQPRSRNSANFAISPTSNINLTNIPDAAADTSSSLASPTRVPAAGSTVPQNIPSNRAFEVSLSAFEAGLLTAKEIQMLSDISTGLRPLHQRVGADRLTAIQIAAKAGQSAFHYAVQFGNPNVLRALLPEVVKSAQAVAEYGDNDGLILFHIAARYRRIGVVQALISLFGPLTPKKLALTSKSQDYTPFLEAVSAGYDNMCHLLLHNGSKLVARTKINGTALHIAAKTGQESVVPLLISCNIYVDWIDQNGEIAIRIAAARGFLSTVKSLINADTKHNRKNYQGKIVLHLAAEYGHAAVVEFLLKSGAKREIPTRNGEMIVEFACISSSSNKEVVKLLGITSQQEGISCLFCALCACNYDIVAYLLSTTYVDASA</sequence>
<gene>
    <name evidence="4" type="ORF">TWF694_007989</name>
</gene>
<reference evidence="4 5" key="1">
    <citation type="submission" date="2019-10" db="EMBL/GenBank/DDBJ databases">
        <authorList>
            <person name="Palmer J.M."/>
        </authorList>
    </citation>
    <scope>NUCLEOTIDE SEQUENCE [LARGE SCALE GENOMIC DNA]</scope>
    <source>
        <strain evidence="4 5">TWF694</strain>
    </source>
</reference>
<dbReference type="PROSITE" id="PS50088">
    <property type="entry name" value="ANK_REPEAT"/>
    <property type="match status" value="2"/>
</dbReference>
<dbReference type="PROSITE" id="PS50297">
    <property type="entry name" value="ANK_REP_REGION"/>
    <property type="match status" value="1"/>
</dbReference>
<keyword evidence="5" id="KW-1185">Reference proteome</keyword>
<feature type="repeat" description="ANK" evidence="3">
    <location>
        <begin position="367"/>
        <end position="399"/>
    </location>
</feature>
<proteinExistence type="predicted"/>
<dbReference type="PANTHER" id="PTHR24198:SF165">
    <property type="entry name" value="ANKYRIN REPEAT-CONTAINING PROTEIN-RELATED"/>
    <property type="match status" value="1"/>
</dbReference>
<evidence type="ECO:0000313" key="5">
    <source>
        <dbReference type="Proteomes" id="UP001365542"/>
    </source>
</evidence>
<keyword evidence="1" id="KW-0677">Repeat</keyword>
<evidence type="ECO:0000313" key="4">
    <source>
        <dbReference type="EMBL" id="KAK6540594.1"/>
    </source>
</evidence>
<dbReference type="SUPFAM" id="SSF48403">
    <property type="entry name" value="Ankyrin repeat"/>
    <property type="match status" value="1"/>
</dbReference>
<dbReference type="SMART" id="SM00248">
    <property type="entry name" value="ANK"/>
    <property type="match status" value="7"/>
</dbReference>
<evidence type="ECO:0000256" key="2">
    <source>
        <dbReference type="ARBA" id="ARBA00023043"/>
    </source>
</evidence>
<dbReference type="PANTHER" id="PTHR24198">
    <property type="entry name" value="ANKYRIN REPEAT AND PROTEIN KINASE DOMAIN-CONTAINING PROTEIN"/>
    <property type="match status" value="1"/>
</dbReference>
<keyword evidence="2 3" id="KW-0040">ANK repeat</keyword>
<evidence type="ECO:0000256" key="1">
    <source>
        <dbReference type="ARBA" id="ARBA00022737"/>
    </source>
</evidence>
<accession>A0AAV9XER5</accession>
<feature type="repeat" description="ANK" evidence="3">
    <location>
        <begin position="433"/>
        <end position="465"/>
    </location>
</feature>
<dbReference type="AlphaFoldDB" id="A0AAV9XER5"/>
<comment type="caution">
    <text evidence="4">The sequence shown here is derived from an EMBL/GenBank/DDBJ whole genome shotgun (WGS) entry which is preliminary data.</text>
</comment>
<dbReference type="Pfam" id="PF12796">
    <property type="entry name" value="Ank_2"/>
    <property type="match status" value="2"/>
</dbReference>
<dbReference type="InterPro" id="IPR036770">
    <property type="entry name" value="Ankyrin_rpt-contain_sf"/>
</dbReference>
<dbReference type="Gene3D" id="1.25.40.20">
    <property type="entry name" value="Ankyrin repeat-containing domain"/>
    <property type="match status" value="1"/>
</dbReference>
<evidence type="ECO:0000256" key="3">
    <source>
        <dbReference type="PROSITE-ProRule" id="PRU00023"/>
    </source>
</evidence>
<name>A0AAV9XER5_9PEZI</name>
<dbReference type="EMBL" id="JAVHJO010000004">
    <property type="protein sequence ID" value="KAK6540594.1"/>
    <property type="molecule type" value="Genomic_DNA"/>
</dbReference>
<dbReference type="Proteomes" id="UP001365542">
    <property type="component" value="Unassembled WGS sequence"/>
</dbReference>